<evidence type="ECO:0000259" key="9">
    <source>
        <dbReference type="Pfam" id="PF12804"/>
    </source>
</evidence>
<keyword evidence="7 8" id="KW-0501">Molybdenum cofactor biosynthesis</keyword>
<evidence type="ECO:0000256" key="2">
    <source>
        <dbReference type="ARBA" id="ARBA00022679"/>
    </source>
</evidence>
<feature type="binding site" evidence="8">
    <location>
        <position position="56"/>
    </location>
    <ligand>
        <name>GTP</name>
        <dbReference type="ChEBI" id="CHEBI:37565"/>
    </ligand>
</feature>
<reference evidence="10" key="1">
    <citation type="submission" date="2021-12" db="EMBL/GenBank/DDBJ databases">
        <authorList>
            <person name="Rodrigo-Torres L."/>
            <person name="Arahal R. D."/>
            <person name="Lucena T."/>
        </authorList>
    </citation>
    <scope>NUCLEOTIDE SEQUENCE</scope>
    <source>
        <strain evidence="10">CECT 8267</strain>
    </source>
</reference>
<feature type="binding site" evidence="8">
    <location>
        <position position="109"/>
    </location>
    <ligand>
        <name>GTP</name>
        <dbReference type="ChEBI" id="CHEBI:37565"/>
    </ligand>
</feature>
<dbReference type="Proteomes" id="UP000838100">
    <property type="component" value="Unassembled WGS sequence"/>
</dbReference>
<keyword evidence="10" id="KW-0548">Nucleotidyltransferase</keyword>
<evidence type="ECO:0000256" key="8">
    <source>
        <dbReference type="HAMAP-Rule" id="MF_00316"/>
    </source>
</evidence>
<dbReference type="SUPFAM" id="SSF53448">
    <property type="entry name" value="Nucleotide-diphospho-sugar transferases"/>
    <property type="match status" value="1"/>
</dbReference>
<proteinExistence type="inferred from homology"/>
<comment type="subcellular location">
    <subcellularLocation>
        <location evidence="8">Cytoplasm</location>
    </subcellularLocation>
</comment>
<dbReference type="NCBIfam" id="TIGR02665">
    <property type="entry name" value="molyb_mobA"/>
    <property type="match status" value="1"/>
</dbReference>
<comment type="catalytic activity">
    <reaction evidence="8">
        <text>Mo-molybdopterin + GTP + H(+) = Mo-molybdopterin guanine dinucleotide + diphosphate</text>
        <dbReference type="Rhea" id="RHEA:34243"/>
        <dbReference type="ChEBI" id="CHEBI:15378"/>
        <dbReference type="ChEBI" id="CHEBI:33019"/>
        <dbReference type="ChEBI" id="CHEBI:37565"/>
        <dbReference type="ChEBI" id="CHEBI:71302"/>
        <dbReference type="ChEBI" id="CHEBI:71310"/>
        <dbReference type="EC" id="2.7.7.77"/>
    </reaction>
</comment>
<feature type="domain" description="MobA-like NTP transferase" evidence="9">
    <location>
        <begin position="12"/>
        <end position="167"/>
    </location>
</feature>
<comment type="function">
    <text evidence="8">Transfers a GMP moiety from GTP to Mo-molybdopterin (Mo-MPT) cofactor (Moco or molybdenum cofactor) to form Mo-molybdopterin guanine dinucleotide (Mo-MGD) cofactor.</text>
</comment>
<keyword evidence="6 8" id="KW-0342">GTP-binding</keyword>
<feature type="binding site" evidence="8">
    <location>
        <position position="74"/>
    </location>
    <ligand>
        <name>GTP</name>
        <dbReference type="ChEBI" id="CHEBI:37565"/>
    </ligand>
</feature>
<keyword evidence="1 8" id="KW-0963">Cytoplasm</keyword>
<gene>
    <name evidence="10" type="primary">mobA_1</name>
    <name evidence="8" type="synonym">mobA</name>
    <name evidence="10" type="ORF">SIN8267_00496</name>
</gene>
<protein>
    <recommendedName>
        <fullName evidence="8">Molybdenum cofactor guanylyltransferase</fullName>
        <shortName evidence="8">MoCo guanylyltransferase</shortName>
        <ecNumber evidence="8">2.7.7.77</ecNumber>
    </recommendedName>
    <alternativeName>
        <fullName evidence="8">GTP:molybdopterin guanylyltransferase</fullName>
    </alternativeName>
    <alternativeName>
        <fullName evidence="8">Mo-MPT guanylyltransferase</fullName>
    </alternativeName>
    <alternativeName>
        <fullName evidence="8">Molybdopterin guanylyltransferase</fullName>
    </alternativeName>
    <alternativeName>
        <fullName evidence="8">Molybdopterin-guanine dinucleotide synthase</fullName>
        <shortName evidence="8">MGD synthase</shortName>
    </alternativeName>
</protein>
<evidence type="ECO:0000256" key="5">
    <source>
        <dbReference type="ARBA" id="ARBA00022842"/>
    </source>
</evidence>
<name>A0ABN8ED70_9GAMM</name>
<dbReference type="GO" id="GO:0061603">
    <property type="term" value="F:molybdenum cofactor guanylyltransferase activity"/>
    <property type="evidence" value="ECO:0007669"/>
    <property type="project" value="UniProtKB-EC"/>
</dbReference>
<keyword evidence="3 8" id="KW-0479">Metal-binding</keyword>
<sequence length="209" mass="23207">MNTTPPKNAITAVILAGGQSLRFGQQDKAWAMIDQQPMVQLIIDKLKPQADSLIINCPAEALRYLPLGLPCIHDHRDGHQGPLAGIEAVLQQLSETLNKESIISFVPCDTPNIPNNLIQQLTEPLRHHQTDISFAADGKRNHYLCCAIKLRCYPVLKAYLDQGQRSMRGFIALLDSQSVTFNQTHYFDNINSPQDLAQLTVANQSLEPA</sequence>
<comment type="cofactor">
    <cofactor evidence="8">
        <name>Mg(2+)</name>
        <dbReference type="ChEBI" id="CHEBI:18420"/>
    </cofactor>
</comment>
<dbReference type="PANTHER" id="PTHR19136">
    <property type="entry name" value="MOLYBDENUM COFACTOR GUANYLYLTRANSFERASE"/>
    <property type="match status" value="1"/>
</dbReference>
<dbReference type="InterPro" id="IPR013482">
    <property type="entry name" value="Molybde_CF_guanTrfase"/>
</dbReference>
<dbReference type="EC" id="2.7.7.77" evidence="8"/>
<comment type="subunit">
    <text evidence="8">Monomer.</text>
</comment>
<dbReference type="PANTHER" id="PTHR19136:SF81">
    <property type="entry name" value="MOLYBDENUM COFACTOR GUANYLYLTRANSFERASE"/>
    <property type="match status" value="1"/>
</dbReference>
<evidence type="ECO:0000256" key="7">
    <source>
        <dbReference type="ARBA" id="ARBA00023150"/>
    </source>
</evidence>
<comment type="similarity">
    <text evidence="8">Belongs to the MobA family.</text>
</comment>
<dbReference type="Pfam" id="PF12804">
    <property type="entry name" value="NTP_transf_3"/>
    <property type="match status" value="1"/>
</dbReference>
<evidence type="ECO:0000256" key="1">
    <source>
        <dbReference type="ARBA" id="ARBA00022490"/>
    </source>
</evidence>
<evidence type="ECO:0000313" key="11">
    <source>
        <dbReference type="Proteomes" id="UP000838100"/>
    </source>
</evidence>
<dbReference type="CDD" id="cd02503">
    <property type="entry name" value="MobA"/>
    <property type="match status" value="1"/>
</dbReference>
<dbReference type="RefSeq" id="WP_237443085.1">
    <property type="nucleotide sequence ID" value="NZ_CAKLPX010000001.1"/>
</dbReference>
<dbReference type="EMBL" id="CAKLPX010000001">
    <property type="protein sequence ID" value="CAH0990404.1"/>
    <property type="molecule type" value="Genomic_DNA"/>
</dbReference>
<comment type="caution">
    <text evidence="10">The sequence shown here is derived from an EMBL/GenBank/DDBJ whole genome shotgun (WGS) entry which is preliminary data.</text>
</comment>
<feature type="binding site" evidence="8">
    <location>
        <position position="28"/>
    </location>
    <ligand>
        <name>GTP</name>
        <dbReference type="ChEBI" id="CHEBI:37565"/>
    </ligand>
</feature>
<keyword evidence="5 8" id="KW-0460">Magnesium</keyword>
<keyword evidence="2 8" id="KW-0808">Transferase</keyword>
<evidence type="ECO:0000256" key="6">
    <source>
        <dbReference type="ARBA" id="ARBA00023134"/>
    </source>
</evidence>
<accession>A0ABN8ED70</accession>
<keyword evidence="4 8" id="KW-0547">Nucleotide-binding</keyword>
<comment type="domain">
    <text evidence="8">The N-terminal domain determines nucleotide recognition and specific binding, while the C-terminal domain determines the specific binding to the target protein.</text>
</comment>
<dbReference type="InterPro" id="IPR029044">
    <property type="entry name" value="Nucleotide-diphossugar_trans"/>
</dbReference>
<feature type="binding site" evidence="8">
    <location>
        <position position="109"/>
    </location>
    <ligand>
        <name>Mg(2+)</name>
        <dbReference type="ChEBI" id="CHEBI:18420"/>
    </ligand>
</feature>
<evidence type="ECO:0000256" key="3">
    <source>
        <dbReference type="ARBA" id="ARBA00022723"/>
    </source>
</evidence>
<dbReference type="HAMAP" id="MF_00316">
    <property type="entry name" value="MobA"/>
    <property type="match status" value="1"/>
</dbReference>
<feature type="binding site" evidence="8">
    <location>
        <begin position="15"/>
        <end position="17"/>
    </location>
    <ligand>
        <name>GTP</name>
        <dbReference type="ChEBI" id="CHEBI:37565"/>
    </ligand>
</feature>
<evidence type="ECO:0000313" key="10">
    <source>
        <dbReference type="EMBL" id="CAH0990404.1"/>
    </source>
</evidence>
<dbReference type="InterPro" id="IPR025877">
    <property type="entry name" value="MobA-like_NTP_Trfase"/>
</dbReference>
<keyword evidence="11" id="KW-1185">Reference proteome</keyword>
<evidence type="ECO:0000256" key="4">
    <source>
        <dbReference type="ARBA" id="ARBA00022741"/>
    </source>
</evidence>
<organism evidence="10 11">
    <name type="scientific">Sinobacterium norvegicum</name>
    <dbReference type="NCBI Taxonomy" id="1641715"/>
    <lineage>
        <taxon>Bacteria</taxon>
        <taxon>Pseudomonadati</taxon>
        <taxon>Pseudomonadota</taxon>
        <taxon>Gammaproteobacteria</taxon>
        <taxon>Cellvibrionales</taxon>
        <taxon>Spongiibacteraceae</taxon>
        <taxon>Sinobacterium</taxon>
    </lineage>
</organism>
<dbReference type="Gene3D" id="3.90.550.10">
    <property type="entry name" value="Spore Coat Polysaccharide Biosynthesis Protein SpsA, Chain A"/>
    <property type="match status" value="1"/>
</dbReference>